<organism evidence="1 2">
    <name type="scientific">Irpex rosettiformis</name>
    <dbReference type="NCBI Taxonomy" id="378272"/>
    <lineage>
        <taxon>Eukaryota</taxon>
        <taxon>Fungi</taxon>
        <taxon>Dikarya</taxon>
        <taxon>Basidiomycota</taxon>
        <taxon>Agaricomycotina</taxon>
        <taxon>Agaricomycetes</taxon>
        <taxon>Polyporales</taxon>
        <taxon>Irpicaceae</taxon>
        <taxon>Irpex</taxon>
    </lineage>
</organism>
<protein>
    <submittedName>
        <fullName evidence="1">Uncharacterized protein</fullName>
    </submittedName>
</protein>
<dbReference type="EMBL" id="MU274910">
    <property type="protein sequence ID" value="KAI0089611.1"/>
    <property type="molecule type" value="Genomic_DNA"/>
</dbReference>
<proteinExistence type="predicted"/>
<keyword evidence="2" id="KW-1185">Reference proteome</keyword>
<reference evidence="1" key="1">
    <citation type="journal article" date="2021" name="Environ. Microbiol.">
        <title>Gene family expansions and transcriptome signatures uncover fungal adaptations to wood decay.</title>
        <authorList>
            <person name="Hage H."/>
            <person name="Miyauchi S."/>
            <person name="Viragh M."/>
            <person name="Drula E."/>
            <person name="Min B."/>
            <person name="Chaduli D."/>
            <person name="Navarro D."/>
            <person name="Favel A."/>
            <person name="Norest M."/>
            <person name="Lesage-Meessen L."/>
            <person name="Balint B."/>
            <person name="Merenyi Z."/>
            <person name="de Eugenio L."/>
            <person name="Morin E."/>
            <person name="Martinez A.T."/>
            <person name="Baldrian P."/>
            <person name="Stursova M."/>
            <person name="Martinez M.J."/>
            <person name="Novotny C."/>
            <person name="Magnuson J.K."/>
            <person name="Spatafora J.W."/>
            <person name="Maurice S."/>
            <person name="Pangilinan J."/>
            <person name="Andreopoulos W."/>
            <person name="LaButti K."/>
            <person name="Hundley H."/>
            <person name="Na H."/>
            <person name="Kuo A."/>
            <person name="Barry K."/>
            <person name="Lipzen A."/>
            <person name="Henrissat B."/>
            <person name="Riley R."/>
            <person name="Ahrendt S."/>
            <person name="Nagy L.G."/>
            <person name="Grigoriev I.V."/>
            <person name="Martin F."/>
            <person name="Rosso M.N."/>
        </authorList>
    </citation>
    <scope>NUCLEOTIDE SEQUENCE</scope>
    <source>
        <strain evidence="1">CBS 384.51</strain>
    </source>
</reference>
<accession>A0ACB8U5X3</accession>
<sequence>MAAPSMRCSWHAVLSALNTPANPRIAQPFDETFQATSFYAVWCPKKDKEGREKQRMKGIITRPPLLSFRQPFNIFAHRSEVDLRTTVPDLWSNFPAGTVNITRSSTMESTSEGHVILEGRYRHEVHGVFETTVVIQPNVGCNLISHITIFAL</sequence>
<evidence type="ECO:0000313" key="1">
    <source>
        <dbReference type="EMBL" id="KAI0089611.1"/>
    </source>
</evidence>
<name>A0ACB8U5X3_9APHY</name>
<comment type="caution">
    <text evidence="1">The sequence shown here is derived from an EMBL/GenBank/DDBJ whole genome shotgun (WGS) entry which is preliminary data.</text>
</comment>
<dbReference type="Proteomes" id="UP001055072">
    <property type="component" value="Unassembled WGS sequence"/>
</dbReference>
<evidence type="ECO:0000313" key="2">
    <source>
        <dbReference type="Proteomes" id="UP001055072"/>
    </source>
</evidence>
<gene>
    <name evidence="1" type="ORF">BDY19DRAFT_905907</name>
</gene>